<proteinExistence type="predicted"/>
<evidence type="ECO:0000313" key="2">
    <source>
        <dbReference type="Proteomes" id="UP000053433"/>
    </source>
</evidence>
<accession>A0A0W7TLQ3</accession>
<dbReference type="AlphaFoldDB" id="A0A0W7TLQ3"/>
<dbReference type="GO" id="GO:0006355">
    <property type="term" value="P:regulation of DNA-templated transcription"/>
    <property type="evidence" value="ECO:0007669"/>
    <property type="project" value="InterPro"/>
</dbReference>
<dbReference type="Proteomes" id="UP000053433">
    <property type="component" value="Unassembled WGS sequence"/>
</dbReference>
<evidence type="ECO:0008006" key="3">
    <source>
        <dbReference type="Google" id="ProtNLM"/>
    </source>
</evidence>
<dbReference type="SUPFAM" id="SSF47598">
    <property type="entry name" value="Ribbon-helix-helix"/>
    <property type="match status" value="1"/>
</dbReference>
<gene>
    <name evidence="1" type="ORF">ASJ35_17280</name>
</gene>
<reference evidence="1 2" key="1">
    <citation type="submission" date="2015-10" db="EMBL/GenBank/DDBJ databases">
        <title>A novel member of the family Ruminococcaceae isolated from human faeces.</title>
        <authorList>
            <person name="Shkoporov A.N."/>
            <person name="Chaplin A.V."/>
            <person name="Motuzova O.V."/>
            <person name="Kafarskaia L.I."/>
            <person name="Efimov B.A."/>
        </authorList>
    </citation>
    <scope>NUCLEOTIDE SEQUENCE [LARGE SCALE GENOMIC DNA]</scope>
    <source>
        <strain evidence="1 2">668</strain>
    </source>
</reference>
<organism evidence="1 2">
    <name type="scientific">Ruthenibacterium lactatiformans</name>
    <dbReference type="NCBI Taxonomy" id="1550024"/>
    <lineage>
        <taxon>Bacteria</taxon>
        <taxon>Bacillati</taxon>
        <taxon>Bacillota</taxon>
        <taxon>Clostridia</taxon>
        <taxon>Eubacteriales</taxon>
        <taxon>Oscillospiraceae</taxon>
        <taxon>Ruthenibacterium</taxon>
    </lineage>
</organism>
<dbReference type="EMBL" id="LMUA01000042">
    <property type="protein sequence ID" value="KUE74787.1"/>
    <property type="molecule type" value="Genomic_DNA"/>
</dbReference>
<sequence length="63" mass="7181">MNNTDMKFLVRANKEIIAKVDYIAQYHGISRNAEVNLALRKLIVDFEKEVEPIQLDSSDASSK</sequence>
<dbReference type="InterPro" id="IPR010985">
    <property type="entry name" value="Ribbon_hlx_hlx"/>
</dbReference>
<dbReference type="RefSeq" id="WP_058723908.1">
    <property type="nucleotide sequence ID" value="NZ_CAUBPW010000012.1"/>
</dbReference>
<protein>
    <recommendedName>
        <fullName evidence="3">Arc family DNA-binding protein</fullName>
    </recommendedName>
</protein>
<evidence type="ECO:0000313" key="1">
    <source>
        <dbReference type="EMBL" id="KUE74787.1"/>
    </source>
</evidence>
<comment type="caution">
    <text evidence="1">The sequence shown here is derived from an EMBL/GenBank/DDBJ whole genome shotgun (WGS) entry which is preliminary data.</text>
</comment>
<name>A0A0W7TLQ3_9FIRM</name>